<keyword evidence="6" id="KW-0206">Cytoskeleton</keyword>
<protein>
    <recommendedName>
        <fullName evidence="16">Methyltransferase FkbM domain-containing protein</fullName>
    </recommendedName>
</protein>
<feature type="compositionally biased region" description="Polar residues" evidence="10">
    <location>
        <begin position="432"/>
        <end position="445"/>
    </location>
</feature>
<evidence type="ECO:0000256" key="10">
    <source>
        <dbReference type="SAM" id="MobiDB-lite"/>
    </source>
</evidence>
<dbReference type="GO" id="GO:0042073">
    <property type="term" value="P:intraciliary transport"/>
    <property type="evidence" value="ECO:0007669"/>
    <property type="project" value="TreeGrafter"/>
</dbReference>
<evidence type="ECO:0000259" key="13">
    <source>
        <dbReference type="Pfam" id="PF17749"/>
    </source>
</evidence>
<dbReference type="GO" id="GO:0008017">
    <property type="term" value="F:microtubule binding"/>
    <property type="evidence" value="ECO:0007669"/>
    <property type="project" value="InterPro"/>
</dbReference>
<evidence type="ECO:0000256" key="6">
    <source>
        <dbReference type="ARBA" id="ARBA00023212"/>
    </source>
</evidence>
<dbReference type="GO" id="GO:0030992">
    <property type="term" value="C:intraciliary transport particle B"/>
    <property type="evidence" value="ECO:0007669"/>
    <property type="project" value="TreeGrafter"/>
</dbReference>
<reference evidence="14 15" key="1">
    <citation type="submission" date="2020-04" db="EMBL/GenBank/DDBJ databases">
        <authorList>
            <person name="Laetsch R D."/>
            <person name="Stevens L."/>
            <person name="Kumar S."/>
            <person name="Blaxter L. M."/>
        </authorList>
    </citation>
    <scope>NUCLEOTIDE SEQUENCE [LARGE SCALE GENOMIC DNA]</scope>
</reference>
<keyword evidence="15" id="KW-1185">Reference proteome</keyword>
<feature type="compositionally biased region" description="Basic and acidic residues" evidence="10">
    <location>
        <begin position="306"/>
        <end position="389"/>
    </location>
</feature>
<dbReference type="GO" id="GO:0060271">
    <property type="term" value="P:cilium assembly"/>
    <property type="evidence" value="ECO:0007669"/>
    <property type="project" value="TreeGrafter"/>
</dbReference>
<evidence type="ECO:0000256" key="9">
    <source>
        <dbReference type="SAM" id="Coils"/>
    </source>
</evidence>
<feature type="region of interest" description="Disordered" evidence="10">
    <location>
        <begin position="292"/>
        <end position="513"/>
    </location>
</feature>
<dbReference type="EMBL" id="CADEPM010000002">
    <property type="protein sequence ID" value="CAB3401086.1"/>
    <property type="molecule type" value="Genomic_DNA"/>
</dbReference>
<keyword evidence="4" id="KW-0970">Cilium biogenesis/degradation</keyword>
<comment type="caution">
    <text evidence="14">The sequence shown here is derived from an EMBL/GenBank/DDBJ whole genome shotgun (WGS) entry which is preliminary data.</text>
</comment>
<feature type="domain" description="Methyltransferase FkbM" evidence="11">
    <location>
        <begin position="67"/>
        <end position="174"/>
    </location>
</feature>
<evidence type="ECO:0000256" key="5">
    <source>
        <dbReference type="ARBA" id="ARBA00023054"/>
    </source>
</evidence>
<evidence type="ECO:0000256" key="2">
    <source>
        <dbReference type="ARBA" id="ARBA00004430"/>
    </source>
</evidence>
<comment type="similarity">
    <text evidence="8">Belongs to the TRAF3IP1 family.</text>
</comment>
<dbReference type="Pfam" id="PF17749">
    <property type="entry name" value="MIP-T3_C"/>
    <property type="match status" value="1"/>
</dbReference>
<evidence type="ECO:0000256" key="7">
    <source>
        <dbReference type="ARBA" id="ARBA00023273"/>
    </source>
</evidence>
<gene>
    <name evidence="14" type="ORF">CBOVIS_LOCUS3884</name>
</gene>
<dbReference type="Proteomes" id="UP000494206">
    <property type="component" value="Unassembled WGS sequence"/>
</dbReference>
<evidence type="ECO:0000259" key="11">
    <source>
        <dbReference type="Pfam" id="PF05050"/>
    </source>
</evidence>
<dbReference type="AlphaFoldDB" id="A0A8S1EJW8"/>
<dbReference type="OrthoDB" id="10258914at2759"/>
<proteinExistence type="inferred from homology"/>
<keyword evidence="5 9" id="KW-0175">Coiled coil</keyword>
<dbReference type="Gene3D" id="1.10.418.50">
    <property type="entry name" value="Microtubule-binding protein MIP-T3"/>
    <property type="match status" value="1"/>
</dbReference>
<dbReference type="GO" id="GO:0036064">
    <property type="term" value="C:ciliary basal body"/>
    <property type="evidence" value="ECO:0007669"/>
    <property type="project" value="TreeGrafter"/>
</dbReference>
<feature type="domain" description="TRAF3-interacting protein 1 N-terminal" evidence="12">
    <location>
        <begin position="183"/>
        <end position="290"/>
    </location>
</feature>
<evidence type="ECO:0000256" key="8">
    <source>
        <dbReference type="ARBA" id="ARBA00043971"/>
    </source>
</evidence>
<evidence type="ECO:0000313" key="15">
    <source>
        <dbReference type="Proteomes" id="UP000494206"/>
    </source>
</evidence>
<dbReference type="GO" id="GO:0070507">
    <property type="term" value="P:regulation of microtubule cytoskeleton organization"/>
    <property type="evidence" value="ECO:0007669"/>
    <property type="project" value="TreeGrafter"/>
</dbReference>
<evidence type="ECO:0000259" key="12">
    <source>
        <dbReference type="Pfam" id="PF10243"/>
    </source>
</evidence>
<evidence type="ECO:0000256" key="1">
    <source>
        <dbReference type="ARBA" id="ARBA00004120"/>
    </source>
</evidence>
<dbReference type="InterPro" id="IPR018799">
    <property type="entry name" value="TRAF3IP1"/>
</dbReference>
<evidence type="ECO:0000256" key="4">
    <source>
        <dbReference type="ARBA" id="ARBA00022794"/>
    </source>
</evidence>
<feature type="compositionally biased region" description="Polar residues" evidence="10">
    <location>
        <begin position="478"/>
        <end position="490"/>
    </location>
</feature>
<keyword evidence="7" id="KW-0966">Cell projection</keyword>
<sequence length="699" mass="78680">MNVYQKNSKPYQTVKSFGRSFNEILNIAIMLQKSELEIKEKLNSIGYNVVFFGAYPITDINKDLYSTIGQYFAFAVGGHAGTSRASVMINGTYVNKELAHVDISYFINDMLQIKKIDYLWIDAENAEYGFFDIFYKDGRFAKNNIIFCQTSLEVHYPNAKQKSEFMKFIQTIVSEARFGKMNIEKTKEVFAGLIEKPQLTDQLLSRPPLKFIIDIVAAVIKSTGYLKNDFSKSELEGASADKQSKIEFLEKLIKLLDEGDLQNVKASKIIAGKDADDTNLLLQKLGMNARNFGGEAKEKKKKKSSSSKDKEKKSSKEEKSSKKDDSSEKREKRSRSVDKKDDAKEKKSKKSSDKSKDHKSKERSKSKDKHGSSESKESKLSKEAKEEKRQKKKVLKRGDSMIAMNGDVENIHDDEGYEEAERPSGNLIVYNDSATPVSQTATSPVKTDDSGMGDDSPRPPPPAERAALLRQATGAARPQTSMGRPGTASSRPAPPKIKKKQIATIDNTPQPTVELKSEIIQDTPNKDADNEDDNFIIEEEEVEAPLITSVEIGEEDRGALVQKIMDTKAEIEDGGIAKDFEHQENDNEEFNLEKEKIVGIRNKMQDVTKAAYPLARLFDFINDDIDAMMKELEKWRAEQRKNELEQQNRAAAGFGDSGRLLTIVTNLENDIQEIKTELSAARGRVLENDQRIKILLRNV</sequence>
<keyword evidence="3" id="KW-0963">Cytoplasm</keyword>
<dbReference type="GO" id="GO:0005930">
    <property type="term" value="C:axoneme"/>
    <property type="evidence" value="ECO:0007669"/>
    <property type="project" value="UniProtKB-SubCell"/>
</dbReference>
<dbReference type="InterPro" id="IPR040468">
    <property type="entry name" value="TRAF3IP1_N"/>
</dbReference>
<comment type="subcellular location">
    <subcellularLocation>
        <location evidence="2">Cytoplasm</location>
        <location evidence="2">Cytoskeleton</location>
        <location evidence="2">Cilium axoneme</location>
    </subcellularLocation>
    <subcellularLocation>
        <location evidence="1">Cytoplasm</location>
        <location evidence="1">Cytoskeleton</location>
        <location evidence="1">Cilium basal body</location>
    </subcellularLocation>
</comment>
<organism evidence="14 15">
    <name type="scientific">Caenorhabditis bovis</name>
    <dbReference type="NCBI Taxonomy" id="2654633"/>
    <lineage>
        <taxon>Eukaryota</taxon>
        <taxon>Metazoa</taxon>
        <taxon>Ecdysozoa</taxon>
        <taxon>Nematoda</taxon>
        <taxon>Chromadorea</taxon>
        <taxon>Rhabditida</taxon>
        <taxon>Rhabditina</taxon>
        <taxon>Rhabditomorpha</taxon>
        <taxon>Rhabditoidea</taxon>
        <taxon>Rhabditidae</taxon>
        <taxon>Peloderinae</taxon>
        <taxon>Caenorhabditis</taxon>
    </lineage>
</organism>
<dbReference type="Pfam" id="PF10243">
    <property type="entry name" value="MIP-T3"/>
    <property type="match status" value="1"/>
</dbReference>
<name>A0A8S1EJW8_9PELO</name>
<accession>A0A8S1EJW8</accession>
<dbReference type="InterPro" id="IPR006342">
    <property type="entry name" value="FkbM_mtfrase"/>
</dbReference>
<dbReference type="InterPro" id="IPR042576">
    <property type="entry name" value="TRAF3IP1_N_sf"/>
</dbReference>
<dbReference type="PANTHER" id="PTHR31363:SF0">
    <property type="entry name" value="TRAF3-INTERACTING PROTEIN 1"/>
    <property type="match status" value="1"/>
</dbReference>
<evidence type="ECO:0000256" key="3">
    <source>
        <dbReference type="ARBA" id="ARBA00022490"/>
    </source>
</evidence>
<dbReference type="InterPro" id="IPR041476">
    <property type="entry name" value="TRAF3IP1_C"/>
</dbReference>
<feature type="domain" description="TRAF3-interacting protein 1 C-terminal" evidence="13">
    <location>
        <begin position="554"/>
        <end position="699"/>
    </location>
</feature>
<evidence type="ECO:0000313" key="14">
    <source>
        <dbReference type="EMBL" id="CAB3401086.1"/>
    </source>
</evidence>
<evidence type="ECO:0008006" key="16">
    <source>
        <dbReference type="Google" id="ProtNLM"/>
    </source>
</evidence>
<feature type="coiled-coil region" evidence="9">
    <location>
        <begin position="618"/>
        <end position="684"/>
    </location>
</feature>
<dbReference type="Pfam" id="PF05050">
    <property type="entry name" value="Methyltransf_21"/>
    <property type="match status" value="1"/>
</dbReference>
<feature type="compositionally biased region" description="Basic and acidic residues" evidence="10">
    <location>
        <begin position="409"/>
        <end position="422"/>
    </location>
</feature>
<dbReference type="PANTHER" id="PTHR31363">
    <property type="entry name" value="TRAF3-INTERACTING PROTEIN 1"/>
    <property type="match status" value="1"/>
</dbReference>